<evidence type="ECO:0000313" key="2">
    <source>
        <dbReference type="Proteomes" id="UP000660380"/>
    </source>
</evidence>
<keyword evidence="2" id="KW-1185">Reference proteome</keyword>
<name>A0ABR8GSX8_9CYAN</name>
<dbReference type="RefSeq" id="WP_029633872.1">
    <property type="nucleotide sequence ID" value="NZ_JACJTA010000041.1"/>
</dbReference>
<evidence type="ECO:0000313" key="1">
    <source>
        <dbReference type="EMBL" id="MBD2606507.1"/>
    </source>
</evidence>
<dbReference type="EMBL" id="JACJTA010000041">
    <property type="protein sequence ID" value="MBD2606507.1"/>
    <property type="molecule type" value="Genomic_DNA"/>
</dbReference>
<gene>
    <name evidence="1" type="ORF">H6G81_18720</name>
</gene>
<sequence length="100" mass="11313">MTEVISKLAMTEEEARNDKSGMGKVQILGHWYKATDIEDITWVDADGTDSSGVDYPEYASSYYGDAEILYVVLSDGTQLEVDVIDKDTELEMLYEWINTM</sequence>
<proteinExistence type="predicted"/>
<reference evidence="1 2" key="1">
    <citation type="journal article" date="2020" name="ISME J.">
        <title>Comparative genomics reveals insights into cyanobacterial evolution and habitat adaptation.</title>
        <authorList>
            <person name="Chen M.Y."/>
            <person name="Teng W.K."/>
            <person name="Zhao L."/>
            <person name="Hu C.X."/>
            <person name="Zhou Y.K."/>
            <person name="Han B.P."/>
            <person name="Song L.R."/>
            <person name="Shu W.S."/>
        </authorList>
    </citation>
    <scope>NUCLEOTIDE SEQUENCE [LARGE SCALE GENOMIC DNA]</scope>
    <source>
        <strain evidence="1 2">FACHB-248</strain>
    </source>
</reference>
<protein>
    <submittedName>
        <fullName evidence="1">Uncharacterized protein</fullName>
    </submittedName>
</protein>
<dbReference type="Proteomes" id="UP000660380">
    <property type="component" value="Unassembled WGS sequence"/>
</dbReference>
<comment type="caution">
    <text evidence="1">The sequence shown here is derived from an EMBL/GenBank/DDBJ whole genome shotgun (WGS) entry which is preliminary data.</text>
</comment>
<accession>A0ABR8GSX8</accession>
<organism evidence="1 2">
    <name type="scientific">Scytonema hofmannii FACHB-248</name>
    <dbReference type="NCBI Taxonomy" id="1842502"/>
    <lineage>
        <taxon>Bacteria</taxon>
        <taxon>Bacillati</taxon>
        <taxon>Cyanobacteriota</taxon>
        <taxon>Cyanophyceae</taxon>
        <taxon>Nostocales</taxon>
        <taxon>Scytonemataceae</taxon>
        <taxon>Scytonema</taxon>
    </lineage>
</organism>